<protein>
    <recommendedName>
        <fullName evidence="2">DUF1501 domain-containing protein</fullName>
    </recommendedName>
</protein>
<sequence length="379" mass="41470">MVTTEKDPVIVILQLTGGNDYFNTIIPYNDGNYYDNRPGLKIPQEDMLTIDEEFAMHPSMGPMGDIYKRGDMAIIHGVGYANSPRSHFRSMDIWHTAEPDKVGTEGWLGRAVRELDPNSENPVTAVNIGQGLPRALVTPGVSVASVADLSTYGLLTSVEQDMVREKMLTRFSNMYGAALGSGQVMDYLGQTGIDALKGADILKVAPDIYESTIEYADSPIAKSLRDVATIHKAGLGTRVFYTQHGSFDTHAAQAPAHAQLWQEVSVAIQDFWDDLREGGNDENVVMFLFSEFGRRVRDNGSGTDHGAAGVSFVIGPRVNGGMYSRYPETRAEALEQGDLVPNQDFRGVYSTILENWLEVEAAPIVNGTFSSENFLSSSN</sequence>
<dbReference type="PANTHER" id="PTHR43737">
    <property type="entry name" value="BLL7424 PROTEIN"/>
    <property type="match status" value="1"/>
</dbReference>
<dbReference type="AlphaFoldDB" id="A0A381VJ07"/>
<accession>A0A381VJ07</accession>
<organism evidence="1">
    <name type="scientific">marine metagenome</name>
    <dbReference type="NCBI Taxonomy" id="408172"/>
    <lineage>
        <taxon>unclassified sequences</taxon>
        <taxon>metagenomes</taxon>
        <taxon>ecological metagenomes</taxon>
    </lineage>
</organism>
<evidence type="ECO:0000313" key="1">
    <source>
        <dbReference type="EMBL" id="SVA40272.1"/>
    </source>
</evidence>
<dbReference type="PANTHER" id="PTHR43737:SF1">
    <property type="entry name" value="DUF1501 DOMAIN-CONTAINING PROTEIN"/>
    <property type="match status" value="1"/>
</dbReference>
<dbReference type="EMBL" id="UINC01008962">
    <property type="protein sequence ID" value="SVA40272.1"/>
    <property type="molecule type" value="Genomic_DNA"/>
</dbReference>
<reference evidence="1" key="1">
    <citation type="submission" date="2018-05" db="EMBL/GenBank/DDBJ databases">
        <authorList>
            <person name="Lanie J.A."/>
            <person name="Ng W.-L."/>
            <person name="Kazmierczak K.M."/>
            <person name="Andrzejewski T.M."/>
            <person name="Davidsen T.M."/>
            <person name="Wayne K.J."/>
            <person name="Tettelin H."/>
            <person name="Glass J.I."/>
            <person name="Rusch D."/>
            <person name="Podicherti R."/>
            <person name="Tsui H.-C.T."/>
            <person name="Winkler M.E."/>
        </authorList>
    </citation>
    <scope>NUCLEOTIDE SEQUENCE</scope>
</reference>
<gene>
    <name evidence="1" type="ORF">METZ01_LOCUS93126</name>
</gene>
<name>A0A381VJ07_9ZZZZ</name>
<dbReference type="Pfam" id="PF07394">
    <property type="entry name" value="DUF1501"/>
    <property type="match status" value="1"/>
</dbReference>
<evidence type="ECO:0008006" key="2">
    <source>
        <dbReference type="Google" id="ProtNLM"/>
    </source>
</evidence>
<dbReference type="InterPro" id="IPR010869">
    <property type="entry name" value="DUF1501"/>
</dbReference>
<proteinExistence type="predicted"/>